<dbReference type="InterPro" id="IPR015424">
    <property type="entry name" value="PyrdxlP-dep_Trfase"/>
</dbReference>
<keyword evidence="2" id="KW-0663">Pyridoxal phosphate</keyword>
<protein>
    <recommendedName>
        <fullName evidence="5">Aminotransferase class I/classII domain-containing protein</fullName>
    </recommendedName>
</protein>
<evidence type="ECO:0000256" key="2">
    <source>
        <dbReference type="ARBA" id="ARBA00022898"/>
    </source>
</evidence>
<dbReference type="Gene3D" id="3.90.1150.10">
    <property type="entry name" value="Aspartate Aminotransferase, domain 1"/>
    <property type="match status" value="1"/>
</dbReference>
<evidence type="ECO:0000313" key="4">
    <source>
        <dbReference type="Proteomes" id="UP000464658"/>
    </source>
</evidence>
<evidence type="ECO:0000313" key="3">
    <source>
        <dbReference type="EMBL" id="BBP91939.1"/>
    </source>
</evidence>
<dbReference type="PANTHER" id="PTHR43525">
    <property type="entry name" value="PROTEIN MALY"/>
    <property type="match status" value="1"/>
</dbReference>
<dbReference type="InterPro" id="IPR015422">
    <property type="entry name" value="PyrdxlP-dep_Trfase_small"/>
</dbReference>
<accession>A0A5S9MJC4</accession>
<dbReference type="EMBL" id="AP021906">
    <property type="protein sequence ID" value="BBP91939.1"/>
    <property type="molecule type" value="Genomic_DNA"/>
</dbReference>
<dbReference type="Proteomes" id="UP000464658">
    <property type="component" value="Chromosome"/>
</dbReference>
<evidence type="ECO:0000256" key="1">
    <source>
        <dbReference type="ARBA" id="ARBA00001933"/>
    </source>
</evidence>
<reference evidence="3 4" key="1">
    <citation type="submission" date="2019-12" db="EMBL/GenBank/DDBJ databases">
        <title>Full genome sequence of a Bacillus safensis strain isolated from commercially available natto in Indonesia.</title>
        <authorList>
            <person name="Yoshida M."/>
            <person name="Uomi M."/>
            <person name="Waturangi D."/>
            <person name="Ekaputri J.J."/>
            <person name="Setiamarga D.H.E."/>
        </authorList>
    </citation>
    <scope>NUCLEOTIDE SEQUENCE [LARGE SCALE GENOMIC DNA]</scope>
    <source>
        <strain evidence="3 4">IDN1</strain>
    </source>
</reference>
<organism evidence="3 4">
    <name type="scientific">Bacillus safensis</name>
    <dbReference type="NCBI Taxonomy" id="561879"/>
    <lineage>
        <taxon>Bacteria</taxon>
        <taxon>Bacillati</taxon>
        <taxon>Bacillota</taxon>
        <taxon>Bacilli</taxon>
        <taxon>Bacillales</taxon>
        <taxon>Bacillaceae</taxon>
        <taxon>Bacillus</taxon>
    </lineage>
</organism>
<comment type="cofactor">
    <cofactor evidence="1">
        <name>pyridoxal 5'-phosphate</name>
        <dbReference type="ChEBI" id="CHEBI:597326"/>
    </cofactor>
</comment>
<gene>
    <name evidence="3" type="ORF">BsIDN1_55570</name>
</gene>
<dbReference type="AlphaFoldDB" id="A0A5S9MJC4"/>
<evidence type="ECO:0008006" key="5">
    <source>
        <dbReference type="Google" id="ProtNLM"/>
    </source>
</evidence>
<sequence>MQRNGLSKLNAFAIPAMEAAYRHGGDEWLDALVLYLEGNMKTAMDYIDENLPNMRYMKPDASYLLWLDIRDYQFSQAELKRNLLKKGKVILELGHVYGHEGDGFIRMNLGCPAETVKEGLKRLHQAFTLSLLNKTYTIERTS</sequence>
<proteinExistence type="predicted"/>
<dbReference type="SUPFAM" id="SSF53383">
    <property type="entry name" value="PLP-dependent transferases"/>
    <property type="match status" value="1"/>
</dbReference>
<name>A0A5S9MJC4_BACIA</name>
<dbReference type="InterPro" id="IPR051798">
    <property type="entry name" value="Class-II_PLP-Dep_Aminotrans"/>
</dbReference>
<dbReference type="PANTHER" id="PTHR43525:SF1">
    <property type="entry name" value="PROTEIN MALY"/>
    <property type="match status" value="1"/>
</dbReference>